<feature type="transmembrane region" description="Helical" evidence="7">
    <location>
        <begin position="306"/>
        <end position="326"/>
    </location>
</feature>
<feature type="transmembrane region" description="Helical" evidence="7">
    <location>
        <begin position="368"/>
        <end position="393"/>
    </location>
</feature>
<dbReference type="PANTHER" id="PTHR42718:SF46">
    <property type="entry name" value="BLR6921 PROTEIN"/>
    <property type="match status" value="1"/>
</dbReference>
<dbReference type="EMBL" id="JBIYDN010000013">
    <property type="protein sequence ID" value="MFK4444303.1"/>
    <property type="molecule type" value="Genomic_DNA"/>
</dbReference>
<evidence type="ECO:0000256" key="6">
    <source>
        <dbReference type="ARBA" id="ARBA00023136"/>
    </source>
</evidence>
<dbReference type="Pfam" id="PF07690">
    <property type="entry name" value="MFS_1"/>
    <property type="match status" value="2"/>
</dbReference>
<feature type="transmembrane region" description="Helical" evidence="7">
    <location>
        <begin position="266"/>
        <end position="286"/>
    </location>
</feature>
<feature type="transmembrane region" description="Helical" evidence="7">
    <location>
        <begin position="442"/>
        <end position="462"/>
    </location>
</feature>
<dbReference type="InterPro" id="IPR020846">
    <property type="entry name" value="MFS_dom"/>
</dbReference>
<proteinExistence type="predicted"/>
<keyword evidence="10" id="KW-1185">Reference proteome</keyword>
<feature type="transmembrane region" description="Helical" evidence="7">
    <location>
        <begin position="234"/>
        <end position="254"/>
    </location>
</feature>
<feature type="transmembrane region" description="Helical" evidence="7">
    <location>
        <begin position="414"/>
        <end position="436"/>
    </location>
</feature>
<evidence type="ECO:0000256" key="5">
    <source>
        <dbReference type="ARBA" id="ARBA00022989"/>
    </source>
</evidence>
<keyword evidence="3" id="KW-1003">Cell membrane</keyword>
<feature type="transmembrane region" description="Helical" evidence="7">
    <location>
        <begin position="90"/>
        <end position="109"/>
    </location>
</feature>
<feature type="transmembrane region" description="Helical" evidence="7">
    <location>
        <begin position="115"/>
        <end position="136"/>
    </location>
</feature>
<gene>
    <name evidence="9" type="ORF">ABH943_004325</name>
</gene>
<evidence type="ECO:0000256" key="4">
    <source>
        <dbReference type="ARBA" id="ARBA00022692"/>
    </source>
</evidence>
<feature type="transmembrane region" description="Helical" evidence="7">
    <location>
        <begin position="60"/>
        <end position="78"/>
    </location>
</feature>
<protein>
    <submittedName>
        <fullName evidence="9">EmrB/QacA subfamily drug resistance transporter</fullName>
    </submittedName>
</protein>
<evidence type="ECO:0000313" key="9">
    <source>
        <dbReference type="EMBL" id="MFK4444303.1"/>
    </source>
</evidence>
<organism evidence="9 10">
    <name type="scientific">Caballeronia udeis</name>
    <dbReference type="NCBI Taxonomy" id="1232866"/>
    <lineage>
        <taxon>Bacteria</taxon>
        <taxon>Pseudomonadati</taxon>
        <taxon>Pseudomonadota</taxon>
        <taxon>Betaproteobacteria</taxon>
        <taxon>Burkholderiales</taxon>
        <taxon>Burkholderiaceae</taxon>
        <taxon>Caballeronia</taxon>
    </lineage>
</organism>
<feature type="domain" description="Major facilitator superfamily (MFS) profile" evidence="8">
    <location>
        <begin position="24"/>
        <end position="470"/>
    </location>
</feature>
<keyword evidence="5 7" id="KW-1133">Transmembrane helix</keyword>
<feature type="transmembrane region" description="Helical" evidence="7">
    <location>
        <begin position="338"/>
        <end position="362"/>
    </location>
</feature>
<evidence type="ECO:0000259" key="8">
    <source>
        <dbReference type="PROSITE" id="PS50850"/>
    </source>
</evidence>
<dbReference type="SUPFAM" id="SSF103473">
    <property type="entry name" value="MFS general substrate transporter"/>
    <property type="match status" value="1"/>
</dbReference>
<keyword evidence="4 7" id="KW-0812">Transmembrane</keyword>
<dbReference type="InterPro" id="IPR036259">
    <property type="entry name" value="MFS_trans_sf"/>
</dbReference>
<evidence type="ECO:0000256" key="2">
    <source>
        <dbReference type="ARBA" id="ARBA00022448"/>
    </source>
</evidence>
<dbReference type="Proteomes" id="UP001620514">
    <property type="component" value="Unassembled WGS sequence"/>
</dbReference>
<dbReference type="Gene3D" id="1.20.1720.10">
    <property type="entry name" value="Multidrug resistance protein D"/>
    <property type="match status" value="1"/>
</dbReference>
<dbReference type="Gene3D" id="1.20.1250.20">
    <property type="entry name" value="MFS general substrate transporter like domains"/>
    <property type="match status" value="1"/>
</dbReference>
<keyword evidence="6 7" id="KW-0472">Membrane</keyword>
<dbReference type="InterPro" id="IPR011701">
    <property type="entry name" value="MFS"/>
</dbReference>
<name>A0ABW8MKV4_9BURK</name>
<reference evidence="9 10" key="2">
    <citation type="submission" date="2024-11" db="EMBL/GenBank/DDBJ databases">
        <title>Using genomics to understand microbial adaptation to soil warming.</title>
        <authorList>
            <person name="Deangelis K.M. PhD."/>
        </authorList>
    </citation>
    <scope>NUCLEOTIDE SEQUENCE [LARGE SCALE GENOMIC DNA]</scope>
    <source>
        <strain evidence="9 10">GAS97</strain>
    </source>
</reference>
<evidence type="ECO:0000256" key="7">
    <source>
        <dbReference type="SAM" id="Phobius"/>
    </source>
</evidence>
<comment type="subcellular location">
    <subcellularLocation>
        <location evidence="1">Cell membrane</location>
        <topology evidence="1">Multi-pass membrane protein</topology>
    </subcellularLocation>
</comment>
<keyword evidence="2" id="KW-0813">Transport</keyword>
<evidence type="ECO:0000256" key="1">
    <source>
        <dbReference type="ARBA" id="ARBA00004651"/>
    </source>
</evidence>
<evidence type="ECO:0000313" key="10">
    <source>
        <dbReference type="Proteomes" id="UP001620514"/>
    </source>
</evidence>
<sequence>MKVRRRLHKKSARRLVKPANFRITAAVVASALFMQNMDGTIVATALPAMARDLGVDPVHLSSAITAYLVALTVFIPASGWVADRFGAKRVFMWAIATFTLASLACAAAANLPQLIVARIVQGIGGAMMVPVGRLILFRGVKREELLQATTWLTMPALIGPLMGPPLGGFLTDTLSWRSIFWVNVPVGIVGLLLTWRLLPAAPPEHHAPPDVRGMMLIGGSLTLFMTGIECAGRGVLPPFASPAFVAAGVLMFWVAVRHCRRVDDPAVDFSLLSIPTFHAATIAGSLFRAGAGALPFLVPLTLQAGFGYSASASGLVTFASALGSFCMRPMTSLALRRFSVRTVLCAGSVSFAAVLMVCSLMSQNWPAGGIFLLLLVGGLSRSLSFATMGALAFADVPKARLAAATSFQGTAQQLMKAVGVTVAAGTIQVTMIVAPGTHAERWQLASAFIVTALVVIASYPMFMRMPAEAGAGISASRGSARGRASEVK</sequence>
<evidence type="ECO:0000256" key="3">
    <source>
        <dbReference type="ARBA" id="ARBA00022475"/>
    </source>
</evidence>
<feature type="transmembrane region" description="Helical" evidence="7">
    <location>
        <begin position="179"/>
        <end position="198"/>
    </location>
</feature>
<reference evidence="9 10" key="1">
    <citation type="submission" date="2024-10" db="EMBL/GenBank/DDBJ databases">
        <authorList>
            <person name="Deangelis K."/>
            <person name="Huntemann M."/>
            <person name="Clum A."/>
            <person name="Wang J."/>
            <person name="Palaniappan K."/>
            <person name="Ritter S."/>
            <person name="Chen I.-M."/>
            <person name="Stamatis D."/>
            <person name="Reddy T."/>
            <person name="O'Malley R."/>
            <person name="Daum C."/>
            <person name="Ng V."/>
            <person name="Ivanova N."/>
            <person name="Kyrpides N."/>
            <person name="Woyke T."/>
        </authorList>
    </citation>
    <scope>NUCLEOTIDE SEQUENCE [LARGE SCALE GENOMIC DNA]</scope>
    <source>
        <strain evidence="9 10">GAS97</strain>
    </source>
</reference>
<dbReference type="PANTHER" id="PTHR42718">
    <property type="entry name" value="MAJOR FACILITATOR SUPERFAMILY MULTIDRUG TRANSPORTER MFSC"/>
    <property type="match status" value="1"/>
</dbReference>
<comment type="caution">
    <text evidence="9">The sequence shown here is derived from an EMBL/GenBank/DDBJ whole genome shotgun (WGS) entry which is preliminary data.</text>
</comment>
<dbReference type="PROSITE" id="PS50850">
    <property type="entry name" value="MFS"/>
    <property type="match status" value="1"/>
</dbReference>
<accession>A0ABW8MKV4</accession>